<dbReference type="EMBL" id="JRHX01000010">
    <property type="protein sequence ID" value="KXZ72980.1"/>
    <property type="molecule type" value="Genomic_DNA"/>
</dbReference>
<feature type="signal peptide" evidence="1">
    <location>
        <begin position="1"/>
        <end position="22"/>
    </location>
</feature>
<dbReference type="InterPro" id="IPR038434">
    <property type="entry name" value="YARHG_sf"/>
</dbReference>
<dbReference type="Pfam" id="PF13308">
    <property type="entry name" value="YARHG"/>
    <property type="match status" value="1"/>
</dbReference>
<dbReference type="Proteomes" id="UP000075544">
    <property type="component" value="Unassembled WGS sequence"/>
</dbReference>
<sequence>MQNFKQLLILTVGLATSTFSFAQTMQIAPSWTGLYNDEQKISLFFQQNGTDVSGYSLLNGKQTNFKGNMQATDTSYKLILNEVGQGADIGKFILEFKSNAAPIEAQWLPTSKSVKPKFFSLDAQQCKYAKGQGDFPETSTRLLKDGDLQVARGELEYMRNEIYARHGYAFKTKEWANTFALYDWYMPCYTNVEGRLSKIERENVKRIKLVEPYAQMTDWGR</sequence>
<name>A0A150I2X8_9GAMM</name>
<dbReference type="AlphaFoldDB" id="A0A150I2X8"/>
<evidence type="ECO:0000313" key="5">
    <source>
        <dbReference type="Proteomes" id="UP000075544"/>
    </source>
</evidence>
<keyword evidence="1" id="KW-0732">Signal</keyword>
<dbReference type="Gene3D" id="1.20.58.1690">
    <property type="match status" value="1"/>
</dbReference>
<protein>
    <recommendedName>
        <fullName evidence="2">YARHG domain-containing protein</fullName>
    </recommendedName>
</protein>
<comment type="caution">
    <text evidence="4">The sequence shown here is derived from an EMBL/GenBank/DDBJ whole genome shotgun (WGS) entry which is preliminary data.</text>
</comment>
<organism evidence="4 6">
    <name type="scientific">Acinetobacter venetianus</name>
    <dbReference type="NCBI Taxonomy" id="52133"/>
    <lineage>
        <taxon>Bacteria</taxon>
        <taxon>Pseudomonadati</taxon>
        <taxon>Pseudomonadota</taxon>
        <taxon>Gammaproteobacteria</taxon>
        <taxon>Moraxellales</taxon>
        <taxon>Moraxellaceae</taxon>
        <taxon>Acinetobacter</taxon>
    </lineage>
</organism>
<evidence type="ECO:0000256" key="1">
    <source>
        <dbReference type="SAM" id="SignalP"/>
    </source>
</evidence>
<dbReference type="InterPro" id="IPR025582">
    <property type="entry name" value="YARHG_dom"/>
</dbReference>
<dbReference type="PATRIC" id="fig|52133.18.peg.435"/>
<dbReference type="Proteomes" id="UP000075680">
    <property type="component" value="Unassembled WGS sequence"/>
</dbReference>
<evidence type="ECO:0000259" key="2">
    <source>
        <dbReference type="SMART" id="SM01324"/>
    </source>
</evidence>
<gene>
    <name evidence="3" type="ORF">AVENLUH13518_00104</name>
    <name evidence="4" type="ORF">AVENLUH5627_00418</name>
</gene>
<dbReference type="SMART" id="SM01324">
    <property type="entry name" value="YARHG"/>
    <property type="match status" value="1"/>
</dbReference>
<proteinExistence type="predicted"/>
<feature type="chain" id="PRO_5007563260" description="YARHG domain-containing protein" evidence="1">
    <location>
        <begin position="23"/>
        <end position="221"/>
    </location>
</feature>
<reference evidence="5 6" key="1">
    <citation type="journal article" date="2016" name="Sci. Rep.">
        <title>Genomic and phenotypic characterization of the species Acinetobacter venetianus.</title>
        <authorList>
            <person name="Fondi M."/>
            <person name="Maida I."/>
            <person name="Perrin E."/>
            <person name="Orlandini V."/>
            <person name="La Torre L."/>
            <person name="Bosi E."/>
            <person name="Negroni A."/>
            <person name="Zanaroli G."/>
            <person name="Fava F."/>
            <person name="Decorosi F."/>
            <person name="Giovannetti L."/>
            <person name="Viti C."/>
            <person name="Vaneechoutte M."/>
            <person name="Dijkshoorn L."/>
            <person name="Fani R."/>
        </authorList>
    </citation>
    <scope>NUCLEOTIDE SEQUENCE [LARGE SCALE GENOMIC DNA]</scope>
    <source>
        <strain evidence="3 5">LUH13518</strain>
        <strain evidence="4 6">LUH5627</strain>
    </source>
</reference>
<accession>A0A150I2X8</accession>
<dbReference type="RefSeq" id="WP_004876952.1">
    <property type="nucleotide sequence ID" value="NZ_BCLZ01000008.1"/>
</dbReference>
<feature type="domain" description="YARHG" evidence="2">
    <location>
        <begin position="131"/>
        <end position="212"/>
    </location>
</feature>
<dbReference type="GeneID" id="58193244"/>
<dbReference type="EMBL" id="JRUE01000053">
    <property type="protein sequence ID" value="KXZ73716.1"/>
    <property type="molecule type" value="Genomic_DNA"/>
</dbReference>
<evidence type="ECO:0000313" key="3">
    <source>
        <dbReference type="EMBL" id="KXZ72980.1"/>
    </source>
</evidence>
<evidence type="ECO:0000313" key="4">
    <source>
        <dbReference type="EMBL" id="KXZ73716.1"/>
    </source>
</evidence>
<evidence type="ECO:0000313" key="6">
    <source>
        <dbReference type="Proteomes" id="UP000075680"/>
    </source>
</evidence>